<protein>
    <recommendedName>
        <fullName evidence="3">DUF2946 domain-containing protein</fullName>
    </recommendedName>
</protein>
<dbReference type="EMBL" id="WOTB01000010">
    <property type="protein sequence ID" value="NHN84880.1"/>
    <property type="molecule type" value="Genomic_DNA"/>
</dbReference>
<evidence type="ECO:0000313" key="1">
    <source>
        <dbReference type="EMBL" id="NHN84880.1"/>
    </source>
</evidence>
<evidence type="ECO:0000313" key="2">
    <source>
        <dbReference type="Proteomes" id="UP000635278"/>
    </source>
</evidence>
<dbReference type="Proteomes" id="UP000635278">
    <property type="component" value="Unassembled WGS sequence"/>
</dbReference>
<evidence type="ECO:0008006" key="3">
    <source>
        <dbReference type="Google" id="ProtNLM"/>
    </source>
</evidence>
<accession>A0ABX0JQR8</accession>
<sequence length="137" mass="14404">MSLRRMWETGAGKRLAVLLMQAVLLLSVLLSPGAQARSLPVMPAAHHVMAMSCGAGHHHRAMPDRVMPEQGCHRDTGTGHDGDCCTQSVCSATLPDGSSGVLVTARMTADVSWSGPAGAQVRGFRAAPDTPPPRLRV</sequence>
<dbReference type="RefSeq" id="WP_173583267.1">
    <property type="nucleotide sequence ID" value="NZ_WOTB01000010.1"/>
</dbReference>
<gene>
    <name evidence="1" type="ORF">GOB93_09530</name>
</gene>
<keyword evidence="2" id="KW-1185">Reference proteome</keyword>
<name>A0ABX0JQR8_9PROT</name>
<proteinExistence type="predicted"/>
<organism evidence="1 2">
    <name type="scientific">Acetobacter musti</name>
    <dbReference type="NCBI Taxonomy" id="864732"/>
    <lineage>
        <taxon>Bacteria</taxon>
        <taxon>Pseudomonadati</taxon>
        <taxon>Pseudomonadota</taxon>
        <taxon>Alphaproteobacteria</taxon>
        <taxon>Acetobacterales</taxon>
        <taxon>Acetobacteraceae</taxon>
        <taxon>Acetobacter</taxon>
    </lineage>
</organism>
<reference evidence="1 2" key="1">
    <citation type="journal article" date="2020" name="Int. J. Syst. Evol. Microbiol.">
        <title>Novel acetic acid bacteria from cider fermentations: Acetobacter conturbans sp. nov. and Acetobacter fallax sp. nov.</title>
        <authorList>
            <person name="Sombolestani A.S."/>
            <person name="Cleenwerck I."/>
            <person name="Cnockaert M."/>
            <person name="Borremans W."/>
            <person name="Wieme A.D."/>
            <person name="De Vuyst L."/>
            <person name="Vandamme P."/>
        </authorList>
    </citation>
    <scope>NUCLEOTIDE SEQUENCE [LARGE SCALE GENOMIC DNA]</scope>
    <source>
        <strain evidence="1 2">LMG 30640</strain>
    </source>
</reference>
<comment type="caution">
    <text evidence="1">The sequence shown here is derived from an EMBL/GenBank/DDBJ whole genome shotgun (WGS) entry which is preliminary data.</text>
</comment>